<evidence type="ECO:0000256" key="1">
    <source>
        <dbReference type="SAM" id="SignalP"/>
    </source>
</evidence>
<keyword evidence="1" id="KW-0732">Signal</keyword>
<dbReference type="Proteomes" id="UP000501128">
    <property type="component" value="Chromosome"/>
</dbReference>
<gene>
    <name evidence="3" type="ORF">HH216_08090</name>
</gene>
<feature type="domain" description="DUF547" evidence="2">
    <location>
        <begin position="73"/>
        <end position="187"/>
    </location>
</feature>
<dbReference type="AlphaFoldDB" id="A0A7L5DJ23"/>
<keyword evidence="4" id="KW-1185">Reference proteome</keyword>
<dbReference type="Pfam" id="PF04784">
    <property type="entry name" value="DUF547"/>
    <property type="match status" value="1"/>
</dbReference>
<dbReference type="PANTHER" id="PTHR46361:SF3">
    <property type="entry name" value="ELECTRON CARRIER_ PROTEIN DISULFIDE OXIDOREDUCTASE"/>
    <property type="match status" value="1"/>
</dbReference>
<feature type="chain" id="PRO_5029627513" evidence="1">
    <location>
        <begin position="24"/>
        <end position="250"/>
    </location>
</feature>
<accession>A0A7L5DJ23</accession>
<reference evidence="3 4" key="1">
    <citation type="submission" date="2020-04" db="EMBL/GenBank/DDBJ databases">
        <title>Genome sequencing of novel species.</title>
        <authorList>
            <person name="Heo J."/>
            <person name="Kim S.-J."/>
            <person name="Kim J.-S."/>
            <person name="Hong S.-B."/>
            <person name="Kwon S.-W."/>
        </authorList>
    </citation>
    <scope>NUCLEOTIDE SEQUENCE [LARGE SCALE GENOMIC DNA]</scope>
    <source>
        <strain evidence="3 4">CJU-R4</strain>
    </source>
</reference>
<proteinExistence type="predicted"/>
<feature type="signal peptide" evidence="1">
    <location>
        <begin position="1"/>
        <end position="23"/>
    </location>
</feature>
<organism evidence="3 4">
    <name type="scientific">Spirosoma rhododendri</name>
    <dbReference type="NCBI Taxonomy" id="2728024"/>
    <lineage>
        <taxon>Bacteria</taxon>
        <taxon>Pseudomonadati</taxon>
        <taxon>Bacteroidota</taxon>
        <taxon>Cytophagia</taxon>
        <taxon>Cytophagales</taxon>
        <taxon>Cytophagaceae</taxon>
        <taxon>Spirosoma</taxon>
    </lineage>
</organism>
<dbReference type="RefSeq" id="WP_169550360.1">
    <property type="nucleotide sequence ID" value="NZ_CP051677.1"/>
</dbReference>
<sequence length="250" mass="28716">MRLFMLPRLLILLFMILPLLAQAGSPPSHAIWDGLLKKHVDGRGLVDYKGLKRDEALLNQYLDLLSRTPPAASWSVNEKMAYWINAYNAFTVRLILNHYPLKSIKDIGPAVQIPFVNTPWTEKFFTIGGQKMSLDNIEHGTLRKQFTEPRIHFALVCAARSCPRLRNEAYTPARLAGQLNEQGVGFLNDPTKNAVTPGRASLSKLFDWYNRDFEKNSRSVVYWVNRYSQTKINADTPVSYLDYDWRLNEQ</sequence>
<name>A0A7L5DJ23_9BACT</name>
<dbReference type="PANTHER" id="PTHR46361">
    <property type="entry name" value="ELECTRON CARRIER/ PROTEIN DISULFIDE OXIDOREDUCTASE"/>
    <property type="match status" value="1"/>
</dbReference>
<evidence type="ECO:0000313" key="3">
    <source>
        <dbReference type="EMBL" id="QJD78386.1"/>
    </source>
</evidence>
<evidence type="ECO:0000313" key="4">
    <source>
        <dbReference type="Proteomes" id="UP000501128"/>
    </source>
</evidence>
<evidence type="ECO:0000259" key="2">
    <source>
        <dbReference type="Pfam" id="PF04784"/>
    </source>
</evidence>
<dbReference type="KEGG" id="srho:HH216_08090"/>
<protein>
    <submittedName>
        <fullName evidence="3">DUF547 domain-containing protein</fullName>
    </submittedName>
</protein>
<dbReference type="EMBL" id="CP051677">
    <property type="protein sequence ID" value="QJD78386.1"/>
    <property type="molecule type" value="Genomic_DNA"/>
</dbReference>
<dbReference type="InterPro" id="IPR006869">
    <property type="entry name" value="DUF547"/>
</dbReference>